<reference evidence="3" key="1">
    <citation type="submission" date="2025-08" db="UniProtKB">
        <authorList>
            <consortium name="RefSeq"/>
        </authorList>
    </citation>
    <scope>IDENTIFICATION</scope>
</reference>
<dbReference type="GO" id="GO:0007389">
    <property type="term" value="P:pattern specification process"/>
    <property type="evidence" value="ECO:0007669"/>
    <property type="project" value="TreeGrafter"/>
</dbReference>
<organism evidence="2 3">
    <name type="scientific">Dioscorea cayennensis subsp. rotundata</name>
    <name type="common">White Guinea yam</name>
    <name type="synonym">Dioscorea rotundata</name>
    <dbReference type="NCBI Taxonomy" id="55577"/>
    <lineage>
        <taxon>Eukaryota</taxon>
        <taxon>Viridiplantae</taxon>
        <taxon>Streptophyta</taxon>
        <taxon>Embryophyta</taxon>
        <taxon>Tracheophyta</taxon>
        <taxon>Spermatophyta</taxon>
        <taxon>Magnoliopsida</taxon>
        <taxon>Liliopsida</taxon>
        <taxon>Dioscoreales</taxon>
        <taxon>Dioscoreaceae</taxon>
        <taxon>Dioscorea</taxon>
    </lineage>
</organism>
<sequence>MKSTGQQRKTNPVSSTKNKASSGISQVKLRAFDAKVSKQCRKMEGNIMQEISCLHCTSSDQAWKPNIELFGEPLLHSNQSLGQQNQVASSSFQKITPGNSLTVQGHRPQHFGKLKLQLFPLDEVTCGLLEKGKYNPYLELTLGIRKKIASVIKHLNTKWVNSIPTSGELMLFPYDACPENMSCYRKWTAKDFSVCAGDVYDAVGSPAVFRLRYAWFSVSESGHHATTLSAPQFNFSSQNEQNQIVTIPEEQGEPHLLSHQESGPDLPVSSLIQDAGRTPATTMDMTTSRTVDNALLLWAECLSNISVGALLSEAVANPDANRSRSMLQNNSTLQHALVNFDSFDAAIAAHIARYQVADMPAKPASQPILEAEDTCHAFPFQKITPVQATADSCNVAHFTSCAQNISSNSVRPAGCSAEANPLKLQTDGGAVQDLETASHPQTEGVACKEPTAGLQAPLEIPCDAKSDFERIDNHWSESRGPWLNGSNSSKLMISTDSTSISNLLACSMDAFQNWSLF</sequence>
<proteinExistence type="predicted"/>
<dbReference type="AlphaFoldDB" id="A0AB40B8M7"/>
<dbReference type="InterPro" id="IPR055315">
    <property type="entry name" value="Cramped-like"/>
</dbReference>
<dbReference type="GO" id="GO:0005634">
    <property type="term" value="C:nucleus"/>
    <property type="evidence" value="ECO:0007669"/>
    <property type="project" value="TreeGrafter"/>
</dbReference>
<dbReference type="GO" id="GO:0003682">
    <property type="term" value="F:chromatin binding"/>
    <property type="evidence" value="ECO:0007669"/>
    <property type="project" value="InterPro"/>
</dbReference>
<dbReference type="GeneID" id="120260035"/>
<evidence type="ECO:0000256" key="1">
    <source>
        <dbReference type="SAM" id="MobiDB-lite"/>
    </source>
</evidence>
<dbReference type="PANTHER" id="PTHR21677">
    <property type="entry name" value="CRAMPED PROTEIN"/>
    <property type="match status" value="1"/>
</dbReference>
<dbReference type="Proteomes" id="UP001515500">
    <property type="component" value="Chromosome 5"/>
</dbReference>
<name>A0AB40B8M7_DIOCR</name>
<feature type="region of interest" description="Disordered" evidence="1">
    <location>
        <begin position="1"/>
        <end position="22"/>
    </location>
</feature>
<gene>
    <name evidence="3" type="primary">LOC120260035</name>
</gene>
<evidence type="ECO:0000313" key="3">
    <source>
        <dbReference type="RefSeq" id="XP_039123414.1"/>
    </source>
</evidence>
<accession>A0AB40B8M7</accession>
<dbReference type="PANTHER" id="PTHR21677:SF5">
    <property type="entry name" value="OS01G0182400 PROTEIN"/>
    <property type="match status" value="1"/>
</dbReference>
<evidence type="ECO:0000313" key="2">
    <source>
        <dbReference type="Proteomes" id="UP001515500"/>
    </source>
</evidence>
<keyword evidence="2" id="KW-1185">Reference proteome</keyword>
<protein>
    <submittedName>
        <fullName evidence="3">TSL-kinase interacting protein 1-like</fullName>
    </submittedName>
</protein>
<dbReference type="RefSeq" id="XP_039123414.1">
    <property type="nucleotide sequence ID" value="XM_039267480.1"/>
</dbReference>